<evidence type="ECO:0000256" key="3">
    <source>
        <dbReference type="ARBA" id="ARBA00022475"/>
    </source>
</evidence>
<dbReference type="EMBL" id="BARV01023934">
    <property type="protein sequence ID" value="GAI42451.1"/>
    <property type="molecule type" value="Genomic_DNA"/>
</dbReference>
<dbReference type="AlphaFoldDB" id="X1PIY2"/>
<evidence type="ECO:0000259" key="5">
    <source>
        <dbReference type="Pfam" id="PF19300"/>
    </source>
</evidence>
<reference evidence="6" key="1">
    <citation type="journal article" date="2014" name="Front. Microbiol.">
        <title>High frequency of phylogenetically diverse reductive dehalogenase-homologous genes in deep subseafloor sedimentary metagenomes.</title>
        <authorList>
            <person name="Kawai M."/>
            <person name="Futagami T."/>
            <person name="Toyoda A."/>
            <person name="Takaki Y."/>
            <person name="Nishi S."/>
            <person name="Hori S."/>
            <person name="Arai W."/>
            <person name="Tsubouchi T."/>
            <person name="Morono Y."/>
            <person name="Uchiyama I."/>
            <person name="Ito T."/>
            <person name="Fujiyama A."/>
            <person name="Inagaki F."/>
            <person name="Takami H."/>
        </authorList>
    </citation>
    <scope>NUCLEOTIDE SEQUENCE</scope>
    <source>
        <strain evidence="6">Expedition CK06-06</strain>
    </source>
</reference>
<dbReference type="Pfam" id="PF19300">
    <property type="entry name" value="BPD_transp_1_N"/>
    <property type="match status" value="1"/>
</dbReference>
<dbReference type="InterPro" id="IPR045621">
    <property type="entry name" value="BPD_transp_1_N"/>
</dbReference>
<feature type="domain" description="ABC transporter type 1 GsiC-like N-terminal" evidence="5">
    <location>
        <begin position="1"/>
        <end position="76"/>
    </location>
</feature>
<keyword evidence="2" id="KW-0813">Transport</keyword>
<dbReference type="PANTHER" id="PTHR43163:SF6">
    <property type="entry name" value="DIPEPTIDE TRANSPORT SYSTEM PERMEASE PROTEIN DPPB-RELATED"/>
    <property type="match status" value="1"/>
</dbReference>
<evidence type="ECO:0000256" key="1">
    <source>
        <dbReference type="ARBA" id="ARBA00004651"/>
    </source>
</evidence>
<organism evidence="6">
    <name type="scientific">marine sediment metagenome</name>
    <dbReference type="NCBI Taxonomy" id="412755"/>
    <lineage>
        <taxon>unclassified sequences</taxon>
        <taxon>metagenomes</taxon>
        <taxon>ecological metagenomes</taxon>
    </lineage>
</organism>
<sequence length="86" mass="10080">MKAYIIRRLLLLFVVLFGVSILVFAILSLFSPEQRASVFITDVKQLRDLQEIIQTHHLDAPLHIQYYYWVKALLRGDLGWSITAHR</sequence>
<protein>
    <recommendedName>
        <fullName evidence="5">ABC transporter type 1 GsiC-like N-terminal domain-containing protein</fullName>
    </recommendedName>
</protein>
<evidence type="ECO:0000313" key="6">
    <source>
        <dbReference type="EMBL" id="GAI42451.1"/>
    </source>
</evidence>
<accession>X1PIY2</accession>
<keyword evidence="3" id="KW-1003">Cell membrane</keyword>
<evidence type="ECO:0000256" key="4">
    <source>
        <dbReference type="SAM" id="Phobius"/>
    </source>
</evidence>
<proteinExistence type="predicted"/>
<gene>
    <name evidence="6" type="ORF">S06H3_39172</name>
</gene>
<comment type="caution">
    <text evidence="6">The sequence shown here is derived from an EMBL/GenBank/DDBJ whole genome shotgun (WGS) entry which is preliminary data.</text>
</comment>
<keyword evidence="4" id="KW-1133">Transmembrane helix</keyword>
<feature type="transmembrane region" description="Helical" evidence="4">
    <location>
        <begin position="9"/>
        <end position="30"/>
    </location>
</feature>
<dbReference type="PANTHER" id="PTHR43163">
    <property type="entry name" value="DIPEPTIDE TRANSPORT SYSTEM PERMEASE PROTEIN DPPB-RELATED"/>
    <property type="match status" value="1"/>
</dbReference>
<comment type="subcellular location">
    <subcellularLocation>
        <location evidence="1">Cell membrane</location>
        <topology evidence="1">Multi-pass membrane protein</topology>
    </subcellularLocation>
</comment>
<feature type="non-terminal residue" evidence="6">
    <location>
        <position position="86"/>
    </location>
</feature>
<dbReference type="GO" id="GO:0005886">
    <property type="term" value="C:plasma membrane"/>
    <property type="evidence" value="ECO:0007669"/>
    <property type="project" value="UniProtKB-SubCell"/>
</dbReference>
<evidence type="ECO:0000256" key="2">
    <source>
        <dbReference type="ARBA" id="ARBA00022448"/>
    </source>
</evidence>
<keyword evidence="4" id="KW-0472">Membrane</keyword>
<name>X1PIY2_9ZZZZ</name>
<keyword evidence="4" id="KW-0812">Transmembrane</keyword>